<protein>
    <submittedName>
        <fullName evidence="1">Uncharacterized protein</fullName>
    </submittedName>
</protein>
<reference evidence="1 2" key="1">
    <citation type="submission" date="2017-04" db="EMBL/GenBank/DDBJ databases">
        <authorList>
            <consortium name="Geobacter pelophilus Genome Sequencing"/>
            <person name="Aoyagi T."/>
            <person name="Koike H."/>
            <person name="Hori T."/>
        </authorList>
    </citation>
    <scope>NUCLEOTIDE SEQUENCE [LARGE SCALE GENOMIC DNA]</scope>
    <source>
        <strain evidence="1 2">Drf2</strain>
    </source>
</reference>
<keyword evidence="2" id="KW-1185">Reference proteome</keyword>
<dbReference type="Proteomes" id="UP000194153">
    <property type="component" value="Unassembled WGS sequence"/>
</dbReference>
<organism evidence="1 2">
    <name type="scientific">Geoanaerobacter pelophilus</name>
    <dbReference type="NCBI Taxonomy" id="60036"/>
    <lineage>
        <taxon>Bacteria</taxon>
        <taxon>Pseudomonadati</taxon>
        <taxon>Thermodesulfobacteriota</taxon>
        <taxon>Desulfuromonadia</taxon>
        <taxon>Geobacterales</taxon>
        <taxon>Geobacteraceae</taxon>
        <taxon>Geoanaerobacter</taxon>
    </lineage>
</organism>
<comment type="caution">
    <text evidence="1">The sequence shown here is derived from an EMBL/GenBank/DDBJ whole genome shotgun (WGS) entry which is preliminary data.</text>
</comment>
<reference evidence="2" key="2">
    <citation type="submission" date="2017-05" db="EMBL/GenBank/DDBJ databases">
        <title>Draft genome sequence of Geobacter pelophilus, a iron(III)-reducing bacteria.</title>
        <authorList>
            <person name="Aoyagi T."/>
            <person name="Koike H."/>
            <person name="Morita T."/>
            <person name="Sato Y."/>
            <person name="Habe H."/>
            <person name="Hori T."/>
        </authorList>
    </citation>
    <scope>NUCLEOTIDE SEQUENCE [LARGE SCALE GENOMIC DNA]</scope>
    <source>
        <strain evidence="2">Drf2</strain>
    </source>
</reference>
<dbReference type="EMBL" id="BDQG01000001">
    <property type="protein sequence ID" value="GAW68092.1"/>
    <property type="molecule type" value="Genomic_DNA"/>
</dbReference>
<proteinExistence type="predicted"/>
<accession>A0ABQ0MLZ3</accession>
<evidence type="ECO:0000313" key="2">
    <source>
        <dbReference type="Proteomes" id="UP000194153"/>
    </source>
</evidence>
<name>A0ABQ0MLZ3_9BACT</name>
<gene>
    <name evidence="1" type="ORF">GPEL0_01f4268</name>
</gene>
<sequence length="39" mass="4450">MTKTKNQKGKTKNFFRFLSSPCVSFFAGVLHGVQFQVLQ</sequence>
<evidence type="ECO:0000313" key="1">
    <source>
        <dbReference type="EMBL" id="GAW68092.1"/>
    </source>
</evidence>